<evidence type="ECO:0000313" key="1">
    <source>
        <dbReference type="EMBL" id="XCB33871.1"/>
    </source>
</evidence>
<gene>
    <name evidence="1" type="ORF">RBB77_02990</name>
</gene>
<protein>
    <submittedName>
        <fullName evidence="1">Uncharacterized protein</fullName>
    </submittedName>
</protein>
<organism evidence="1">
    <name type="scientific">Tunturiibacter psychrotolerans</name>
    <dbReference type="NCBI Taxonomy" id="3069686"/>
    <lineage>
        <taxon>Bacteria</taxon>
        <taxon>Pseudomonadati</taxon>
        <taxon>Acidobacteriota</taxon>
        <taxon>Terriglobia</taxon>
        <taxon>Terriglobales</taxon>
        <taxon>Acidobacteriaceae</taxon>
        <taxon>Tunturiibacter</taxon>
    </lineage>
</organism>
<sequence length="110" mass="11906">MASKAQIIVKKITTLLDSLVAELEVDTPTTTGDIYRISPGGPLNERGVAELKRLFEEGVSSAEIALRMDISLSGVAKRRSLWGQGKPLKAAFRYGQADNEGQNEKGKSTE</sequence>
<accession>A0AAU7ZSI6</accession>
<dbReference type="RefSeq" id="WP_353064715.1">
    <property type="nucleotide sequence ID" value="NZ_CP132942.1"/>
</dbReference>
<reference evidence="1" key="1">
    <citation type="submission" date="2023-08" db="EMBL/GenBank/DDBJ databases">
        <authorList>
            <person name="Messyasz A."/>
            <person name="Mannisto M.K."/>
            <person name="Kerkhof L.J."/>
            <person name="Haggblom M."/>
        </authorList>
    </citation>
    <scope>NUCLEOTIDE SEQUENCE</scope>
    <source>
        <strain evidence="1">X5P6</strain>
    </source>
</reference>
<proteinExistence type="predicted"/>
<name>A0AAU7ZSI6_9BACT</name>
<reference evidence="1" key="2">
    <citation type="journal article" date="2024" name="Environ. Microbiol.">
        <title>Genome analysis and description of Tunturibacter gen. nov. expands the diversity of Terriglobia in tundra soils.</title>
        <authorList>
            <person name="Messyasz A."/>
            <person name="Mannisto M.K."/>
            <person name="Kerkhof L.J."/>
            <person name="Haggblom M.M."/>
        </authorList>
    </citation>
    <scope>NUCLEOTIDE SEQUENCE</scope>
    <source>
        <strain evidence="1">X5P6</strain>
    </source>
</reference>
<dbReference type="KEGG" id="tpsc:RBB77_02990"/>
<dbReference type="EMBL" id="CP132942">
    <property type="protein sequence ID" value="XCB33871.1"/>
    <property type="molecule type" value="Genomic_DNA"/>
</dbReference>
<dbReference type="AlphaFoldDB" id="A0AAU7ZSI6"/>